<evidence type="ECO:0000256" key="6">
    <source>
        <dbReference type="ARBA" id="ARBA00023136"/>
    </source>
</evidence>
<proteinExistence type="predicted"/>
<dbReference type="SUPFAM" id="SSF81321">
    <property type="entry name" value="Family A G protein-coupled receptor-like"/>
    <property type="match status" value="1"/>
</dbReference>
<evidence type="ECO:0000256" key="1">
    <source>
        <dbReference type="ARBA" id="ARBA00003929"/>
    </source>
</evidence>
<keyword evidence="14" id="KW-1185">Reference proteome</keyword>
<evidence type="ECO:0000256" key="7">
    <source>
        <dbReference type="ARBA" id="ARBA00023170"/>
    </source>
</evidence>
<dbReference type="GO" id="GO:0004930">
    <property type="term" value="F:G protein-coupled receptor activity"/>
    <property type="evidence" value="ECO:0007669"/>
    <property type="project" value="UniProtKB-KW"/>
</dbReference>
<dbReference type="PROSITE" id="PS50262">
    <property type="entry name" value="G_PROTEIN_RECEP_F1_2"/>
    <property type="match status" value="1"/>
</dbReference>
<dbReference type="InterPro" id="IPR000276">
    <property type="entry name" value="GPCR_Rhodpsn"/>
</dbReference>
<feature type="compositionally biased region" description="Polar residues" evidence="10">
    <location>
        <begin position="275"/>
        <end position="298"/>
    </location>
</feature>
<comment type="function">
    <text evidence="1">Putative odorant or sperm cell receptor.</text>
</comment>
<dbReference type="Gene3D" id="1.20.1070.10">
    <property type="entry name" value="Rhodopsin 7-helix transmembrane proteins"/>
    <property type="match status" value="1"/>
</dbReference>
<dbReference type="EMBL" id="JAULJE010000005">
    <property type="protein sequence ID" value="KAK1342611.1"/>
    <property type="molecule type" value="Genomic_DNA"/>
</dbReference>
<evidence type="ECO:0000259" key="12">
    <source>
        <dbReference type="PROSITE" id="PS50262"/>
    </source>
</evidence>
<keyword evidence="3 11" id="KW-0812">Transmembrane</keyword>
<keyword evidence="5" id="KW-0297">G-protein coupled receptor</keyword>
<evidence type="ECO:0000256" key="9">
    <source>
        <dbReference type="SAM" id="Coils"/>
    </source>
</evidence>
<dbReference type="GO" id="GO:0016020">
    <property type="term" value="C:membrane"/>
    <property type="evidence" value="ECO:0007669"/>
    <property type="project" value="UniProtKB-SubCell"/>
</dbReference>
<dbReference type="InterPro" id="IPR000725">
    <property type="entry name" value="Olfact_rcpt"/>
</dbReference>
<evidence type="ECO:0000256" key="11">
    <source>
        <dbReference type="SAM" id="Phobius"/>
    </source>
</evidence>
<comment type="subcellular location">
    <subcellularLocation>
        <location evidence="2">Membrane</location>
        <topology evidence="2">Multi-pass membrane protein</topology>
    </subcellularLocation>
</comment>
<keyword evidence="9" id="KW-0175">Coiled coil</keyword>
<evidence type="ECO:0000256" key="5">
    <source>
        <dbReference type="ARBA" id="ARBA00023040"/>
    </source>
</evidence>
<keyword evidence="4 11" id="KW-1133">Transmembrane helix</keyword>
<evidence type="ECO:0000313" key="14">
    <source>
        <dbReference type="Proteomes" id="UP001177744"/>
    </source>
</evidence>
<evidence type="ECO:0000256" key="10">
    <source>
        <dbReference type="SAM" id="MobiDB-lite"/>
    </source>
</evidence>
<dbReference type="PRINTS" id="PR00237">
    <property type="entry name" value="GPCRRHODOPSN"/>
</dbReference>
<sequence length="298" mass="32774">MGRGTGQLNDLLDVIVDVLLDKATVAGAEAEEVQDIRQTDERLREIWQEGEHLGAIRRMSPPIPSAPSFPGPPEAPVTRAAEAFAASSGSSREDPELQPLIFGLFLSMYLITVLGNLLIILAFSSDSHLHTPMYFFLSNLSFIDICFTSTTIPKMLVNIQTQRKAITTLKRIEDKFNNMCKNQEEMKKNQEEMKNDIAAIKTTIESINSRLEEAEERISELEDQWTKTQPKVSFANGTVNCIKNGFGPMAMDQYTLPLTGSPSGQPGAAKPGSLRQRNPAATANTPVKNTASTETMLS</sequence>
<evidence type="ECO:0000256" key="8">
    <source>
        <dbReference type="ARBA" id="ARBA00023224"/>
    </source>
</evidence>
<keyword evidence="7" id="KW-0675">Receptor</keyword>
<gene>
    <name evidence="13" type="ORF">QTO34_015377</name>
</gene>
<dbReference type="PANTHER" id="PTHR48001">
    <property type="entry name" value="OLFACTORY RECEPTOR"/>
    <property type="match status" value="1"/>
</dbReference>
<evidence type="ECO:0000256" key="2">
    <source>
        <dbReference type="ARBA" id="ARBA00004141"/>
    </source>
</evidence>
<keyword evidence="8" id="KW-0807">Transducer</keyword>
<feature type="transmembrane region" description="Helical" evidence="11">
    <location>
        <begin position="100"/>
        <end position="123"/>
    </location>
</feature>
<feature type="coiled-coil region" evidence="9">
    <location>
        <begin position="169"/>
        <end position="224"/>
    </location>
</feature>
<protein>
    <recommendedName>
        <fullName evidence="12">G-protein coupled receptors family 1 profile domain-containing protein</fullName>
    </recommendedName>
</protein>
<evidence type="ECO:0000256" key="4">
    <source>
        <dbReference type="ARBA" id="ARBA00022989"/>
    </source>
</evidence>
<organism evidence="13 14">
    <name type="scientific">Cnephaeus nilssonii</name>
    <name type="common">Northern bat</name>
    <name type="synonym">Eptesicus nilssonii</name>
    <dbReference type="NCBI Taxonomy" id="3371016"/>
    <lineage>
        <taxon>Eukaryota</taxon>
        <taxon>Metazoa</taxon>
        <taxon>Chordata</taxon>
        <taxon>Craniata</taxon>
        <taxon>Vertebrata</taxon>
        <taxon>Euteleostomi</taxon>
        <taxon>Mammalia</taxon>
        <taxon>Eutheria</taxon>
        <taxon>Laurasiatheria</taxon>
        <taxon>Chiroptera</taxon>
        <taxon>Yangochiroptera</taxon>
        <taxon>Vespertilionidae</taxon>
        <taxon>Cnephaeus</taxon>
    </lineage>
</organism>
<reference evidence="13" key="1">
    <citation type="submission" date="2023-06" db="EMBL/GenBank/DDBJ databases">
        <title>Reference genome for the Northern bat (Eptesicus nilssonii), a most northern bat species.</title>
        <authorList>
            <person name="Laine V.N."/>
            <person name="Pulliainen A.T."/>
            <person name="Lilley T.M."/>
        </authorList>
    </citation>
    <scope>NUCLEOTIDE SEQUENCE</scope>
    <source>
        <strain evidence="13">BLF_Eptnil</strain>
        <tissue evidence="13">Kidney</tissue>
    </source>
</reference>
<dbReference type="AlphaFoldDB" id="A0AA40I443"/>
<dbReference type="SUPFAM" id="SSF57997">
    <property type="entry name" value="Tropomyosin"/>
    <property type="match status" value="1"/>
</dbReference>
<dbReference type="Pfam" id="PF13853">
    <property type="entry name" value="7tm_4"/>
    <property type="match status" value="1"/>
</dbReference>
<dbReference type="GO" id="GO:0004984">
    <property type="term" value="F:olfactory receptor activity"/>
    <property type="evidence" value="ECO:0007669"/>
    <property type="project" value="InterPro"/>
</dbReference>
<feature type="domain" description="G-protein coupled receptors family 1 profile" evidence="12">
    <location>
        <begin position="115"/>
        <end position="181"/>
    </location>
</feature>
<evidence type="ECO:0000256" key="3">
    <source>
        <dbReference type="ARBA" id="ARBA00022692"/>
    </source>
</evidence>
<comment type="caution">
    <text evidence="13">The sequence shown here is derived from an EMBL/GenBank/DDBJ whole genome shotgun (WGS) entry which is preliminary data.</text>
</comment>
<evidence type="ECO:0000313" key="13">
    <source>
        <dbReference type="EMBL" id="KAK1342611.1"/>
    </source>
</evidence>
<dbReference type="Proteomes" id="UP001177744">
    <property type="component" value="Unassembled WGS sequence"/>
</dbReference>
<feature type="region of interest" description="Disordered" evidence="10">
    <location>
        <begin position="257"/>
        <end position="298"/>
    </location>
</feature>
<keyword evidence="6 11" id="KW-0472">Membrane</keyword>
<accession>A0AA40I443</accession>
<feature type="transmembrane region" description="Helical" evidence="11">
    <location>
        <begin position="135"/>
        <end position="157"/>
    </location>
</feature>
<name>A0AA40I443_CNENI</name>
<dbReference type="InterPro" id="IPR017452">
    <property type="entry name" value="GPCR_Rhodpsn_7TM"/>
</dbReference>